<reference evidence="1" key="1">
    <citation type="journal article" date="2021" name="New Phytol.">
        <title>Evolutionary innovations through gain and loss of genes in the ectomycorrhizal Boletales.</title>
        <authorList>
            <person name="Wu G."/>
            <person name="Miyauchi S."/>
            <person name="Morin E."/>
            <person name="Kuo A."/>
            <person name="Drula E."/>
            <person name="Varga T."/>
            <person name="Kohler A."/>
            <person name="Feng B."/>
            <person name="Cao Y."/>
            <person name="Lipzen A."/>
            <person name="Daum C."/>
            <person name="Hundley H."/>
            <person name="Pangilinan J."/>
            <person name="Johnson J."/>
            <person name="Barry K."/>
            <person name="LaButti K."/>
            <person name="Ng V."/>
            <person name="Ahrendt S."/>
            <person name="Min B."/>
            <person name="Choi I.G."/>
            <person name="Park H."/>
            <person name="Plett J.M."/>
            <person name="Magnuson J."/>
            <person name="Spatafora J.W."/>
            <person name="Nagy L.G."/>
            <person name="Henrissat B."/>
            <person name="Grigoriev I.V."/>
            <person name="Yang Z.L."/>
            <person name="Xu J."/>
            <person name="Martin F.M."/>
        </authorList>
    </citation>
    <scope>NUCLEOTIDE SEQUENCE</scope>
    <source>
        <strain evidence="1">KUC20120723A-06</strain>
    </source>
</reference>
<gene>
    <name evidence="1" type="ORF">BV22DRAFT_1023459</name>
</gene>
<keyword evidence="2" id="KW-1185">Reference proteome</keyword>
<accession>A0ACB8B1S6</accession>
<evidence type="ECO:0000313" key="1">
    <source>
        <dbReference type="EMBL" id="KAH7919171.1"/>
    </source>
</evidence>
<name>A0ACB8B1S6_9AGAM</name>
<proteinExistence type="predicted"/>
<organism evidence="1 2">
    <name type="scientific">Leucogyrophana mollusca</name>
    <dbReference type="NCBI Taxonomy" id="85980"/>
    <lineage>
        <taxon>Eukaryota</taxon>
        <taxon>Fungi</taxon>
        <taxon>Dikarya</taxon>
        <taxon>Basidiomycota</taxon>
        <taxon>Agaricomycotina</taxon>
        <taxon>Agaricomycetes</taxon>
        <taxon>Agaricomycetidae</taxon>
        <taxon>Boletales</taxon>
        <taxon>Boletales incertae sedis</taxon>
        <taxon>Leucogyrophana</taxon>
    </lineage>
</organism>
<dbReference type="Proteomes" id="UP000790709">
    <property type="component" value="Unassembled WGS sequence"/>
</dbReference>
<protein>
    <submittedName>
        <fullName evidence="1">Uncharacterized protein</fullName>
    </submittedName>
</protein>
<comment type="caution">
    <text evidence="1">The sequence shown here is derived from an EMBL/GenBank/DDBJ whole genome shotgun (WGS) entry which is preliminary data.</text>
</comment>
<sequence length="237" mass="27386">STHNTRIERLWVEVGRHFVRRWKAFFVHLECLHGLDRRNPHHLWLLHFLFLDLINTDCQVFIDEWNHHPISTAGNQSPADMRFLSEVENGVYTKDPFEDVHPDLIARYYGTEGPPLSVDEQDDVDEMRQAVEGEIASDMAANIHHEPVAVPEYSNPFPSADIEDLFYQALADVEASGLLPDSLTFPAFRWNLYSYDSHEDITVGFRKAKTLTIPLPPTVWCHELLDGYMQGFRLCSH</sequence>
<evidence type="ECO:0000313" key="2">
    <source>
        <dbReference type="Proteomes" id="UP000790709"/>
    </source>
</evidence>
<dbReference type="EMBL" id="MU266688">
    <property type="protein sequence ID" value="KAH7919171.1"/>
    <property type="molecule type" value="Genomic_DNA"/>
</dbReference>
<feature type="non-terminal residue" evidence="1">
    <location>
        <position position="1"/>
    </location>
</feature>